<dbReference type="EMBL" id="CP000559">
    <property type="protein sequence ID" value="ABN06976.1"/>
    <property type="molecule type" value="Genomic_DNA"/>
</dbReference>
<organism evidence="1 2">
    <name type="scientific">Methanocorpusculum labreanum (strain ATCC 43576 / DSM 4855 / Z)</name>
    <dbReference type="NCBI Taxonomy" id="410358"/>
    <lineage>
        <taxon>Archaea</taxon>
        <taxon>Methanobacteriati</taxon>
        <taxon>Methanobacteriota</taxon>
        <taxon>Stenosarchaea group</taxon>
        <taxon>Methanomicrobia</taxon>
        <taxon>Methanomicrobiales</taxon>
        <taxon>Methanocorpusculaceae</taxon>
        <taxon>Methanocorpusculum</taxon>
    </lineage>
</organism>
<dbReference type="AlphaFoldDB" id="A2SRM0"/>
<dbReference type="HOGENOM" id="CLU_803188_0_0_2"/>
<name>A2SRM0_METLZ</name>
<dbReference type="GeneID" id="4796171"/>
<proteinExistence type="predicted"/>
<gene>
    <name evidence="1" type="ordered locus">Mlab_0805</name>
</gene>
<dbReference type="Proteomes" id="UP000000365">
    <property type="component" value="Chromosome"/>
</dbReference>
<protein>
    <submittedName>
        <fullName evidence="1">Uncharacterized protein</fullName>
    </submittedName>
</protein>
<evidence type="ECO:0000313" key="1">
    <source>
        <dbReference type="EMBL" id="ABN06976.1"/>
    </source>
</evidence>
<dbReference type="OrthoDB" id="359465at2157"/>
<dbReference type="RefSeq" id="WP_011833177.1">
    <property type="nucleotide sequence ID" value="NC_008942.1"/>
</dbReference>
<reference evidence="1 2" key="1">
    <citation type="journal article" date="2009" name="Stand. Genomic Sci.">
        <title>Complete genome sequence of Methanocorpusculum labreanum type strain Z.</title>
        <authorList>
            <person name="Anderson I.J."/>
            <person name="Sieprawska-Lupa M."/>
            <person name="Goltsman E."/>
            <person name="Lapidus A."/>
            <person name="Copeland A."/>
            <person name="Glavina Del Rio T."/>
            <person name="Tice H."/>
            <person name="Dalin E."/>
            <person name="Barry K."/>
            <person name="Pitluck S."/>
            <person name="Hauser L."/>
            <person name="Land M."/>
            <person name="Lucas S."/>
            <person name="Richardson P."/>
            <person name="Whitman W.B."/>
            <person name="Kyrpides N.C."/>
        </authorList>
    </citation>
    <scope>NUCLEOTIDE SEQUENCE [LARGE SCALE GENOMIC DNA]</scope>
    <source>
        <strain evidence="2">ATCC 43576 / DSM 4855 / Z</strain>
    </source>
</reference>
<dbReference type="STRING" id="410358.Mlab_0805"/>
<evidence type="ECO:0000313" key="2">
    <source>
        <dbReference type="Proteomes" id="UP000000365"/>
    </source>
</evidence>
<dbReference type="eggNOG" id="arCOG05286">
    <property type="taxonomic scope" value="Archaea"/>
</dbReference>
<dbReference type="KEGG" id="mla:Mlab_0805"/>
<sequence>MKKTLDIWLKQDIQLDKMYGGFGSYIYVFRQMNILHMVIELTRTVRFFELDFIHAEHPHCSLPEKSVQKILLEKNIIDFGNAERRVITPCKDYLSDVEGISCWSVSRIRQHDIPRISDMLAHNSKEIPLGEDEGICDTAHFMMFLDGAVIGVESCQQAGSISTALTISISTWCREHPEAGLQGVNINPIKRSRIDLDKLQKIRKIHLRTSPNISENYNPNVKELGRLFAMNDDSGIEITLREDKKEKKGIQGAIEWVKAQFADDNAVEKLSLLKIEAVVQNGSGKYEEIDLLDSFLIAKKRVIKLDSKTKGVSSQSMYEQINNTYEDFKTEILARKPYYVLSEIR</sequence>
<accession>A2SRM0</accession>
<keyword evidence="2" id="KW-1185">Reference proteome</keyword>